<feature type="compositionally biased region" description="Polar residues" evidence="1">
    <location>
        <begin position="107"/>
        <end position="132"/>
    </location>
</feature>
<reference evidence="2 3" key="1">
    <citation type="submission" date="2023-02" db="EMBL/GenBank/DDBJ databases">
        <title>LHISI_Scaffold_Assembly.</title>
        <authorList>
            <person name="Stuart O.P."/>
            <person name="Cleave R."/>
            <person name="Magrath M.J.L."/>
            <person name="Mikheyev A.S."/>
        </authorList>
    </citation>
    <scope>NUCLEOTIDE SEQUENCE [LARGE SCALE GENOMIC DNA]</scope>
    <source>
        <strain evidence="2">Daus_M_001</strain>
        <tissue evidence="2">Leg muscle</tissue>
    </source>
</reference>
<sequence length="165" mass="17995">MNNLVIIPSPLSMTPTTAPNSTGSTGENQAPQVGHGGFPKGQFLPKDNATNTKQPTPALSLEDNNPIKRRVNKPAEQQRDVLFSYFYLGIIYKDLLDFSKHLQHTQMSTNPTEESVSVSTSKRVPLTRQDSVCMSPRKGLPSAANDKSDRDPQTGKGIVIVCSND</sequence>
<protein>
    <submittedName>
        <fullName evidence="2">Uncharacterized protein</fullName>
    </submittedName>
</protein>
<comment type="caution">
    <text evidence="2">The sequence shown here is derived from an EMBL/GenBank/DDBJ whole genome shotgun (WGS) entry which is preliminary data.</text>
</comment>
<accession>A0ABQ9GYN5</accession>
<feature type="region of interest" description="Disordered" evidence="1">
    <location>
        <begin position="107"/>
        <end position="165"/>
    </location>
</feature>
<gene>
    <name evidence="2" type="ORF">PR048_021610</name>
</gene>
<feature type="compositionally biased region" description="Polar residues" evidence="1">
    <location>
        <begin position="11"/>
        <end position="31"/>
    </location>
</feature>
<organism evidence="2 3">
    <name type="scientific">Dryococelus australis</name>
    <dbReference type="NCBI Taxonomy" id="614101"/>
    <lineage>
        <taxon>Eukaryota</taxon>
        <taxon>Metazoa</taxon>
        <taxon>Ecdysozoa</taxon>
        <taxon>Arthropoda</taxon>
        <taxon>Hexapoda</taxon>
        <taxon>Insecta</taxon>
        <taxon>Pterygota</taxon>
        <taxon>Neoptera</taxon>
        <taxon>Polyneoptera</taxon>
        <taxon>Phasmatodea</taxon>
        <taxon>Verophasmatodea</taxon>
        <taxon>Anareolatae</taxon>
        <taxon>Phasmatidae</taxon>
        <taxon>Eurycanthinae</taxon>
        <taxon>Dryococelus</taxon>
    </lineage>
</organism>
<proteinExistence type="predicted"/>
<dbReference type="Proteomes" id="UP001159363">
    <property type="component" value="Chromosome 7"/>
</dbReference>
<feature type="compositionally biased region" description="Polar residues" evidence="1">
    <location>
        <begin position="48"/>
        <end position="57"/>
    </location>
</feature>
<evidence type="ECO:0000256" key="1">
    <source>
        <dbReference type="SAM" id="MobiDB-lite"/>
    </source>
</evidence>
<evidence type="ECO:0000313" key="3">
    <source>
        <dbReference type="Proteomes" id="UP001159363"/>
    </source>
</evidence>
<name>A0ABQ9GYN5_9NEOP</name>
<dbReference type="EMBL" id="JARBHB010000008">
    <property type="protein sequence ID" value="KAJ8877157.1"/>
    <property type="molecule type" value="Genomic_DNA"/>
</dbReference>
<keyword evidence="3" id="KW-1185">Reference proteome</keyword>
<evidence type="ECO:0000313" key="2">
    <source>
        <dbReference type="EMBL" id="KAJ8877157.1"/>
    </source>
</evidence>
<feature type="region of interest" description="Disordered" evidence="1">
    <location>
        <begin position="1"/>
        <end position="73"/>
    </location>
</feature>